<keyword evidence="2" id="KW-0812">Transmembrane</keyword>
<name>A0A150PFK2_SORCE</name>
<comment type="caution">
    <text evidence="3">The sequence shown here is derived from an EMBL/GenBank/DDBJ whole genome shotgun (WGS) entry which is preliminary data.</text>
</comment>
<evidence type="ECO:0000256" key="2">
    <source>
        <dbReference type="SAM" id="Phobius"/>
    </source>
</evidence>
<proteinExistence type="predicted"/>
<gene>
    <name evidence="3" type="ORF">BE08_20025</name>
</gene>
<evidence type="ECO:0000313" key="4">
    <source>
        <dbReference type="Proteomes" id="UP000075420"/>
    </source>
</evidence>
<reference evidence="3 4" key="1">
    <citation type="submission" date="2014-02" db="EMBL/GenBank/DDBJ databases">
        <title>The small core and large imbalanced accessory genome model reveals a collaborative survival strategy of Sorangium cellulosum strains in nature.</title>
        <authorList>
            <person name="Han K."/>
            <person name="Peng R."/>
            <person name="Blom J."/>
            <person name="Li Y.-Z."/>
        </authorList>
    </citation>
    <scope>NUCLEOTIDE SEQUENCE [LARGE SCALE GENOMIC DNA]</scope>
    <source>
        <strain evidence="3 4">So0157-25</strain>
    </source>
</reference>
<evidence type="ECO:0000256" key="1">
    <source>
        <dbReference type="SAM" id="MobiDB-lite"/>
    </source>
</evidence>
<feature type="compositionally biased region" description="Basic and acidic residues" evidence="1">
    <location>
        <begin position="39"/>
        <end position="48"/>
    </location>
</feature>
<dbReference type="Proteomes" id="UP000075420">
    <property type="component" value="Unassembled WGS sequence"/>
</dbReference>
<sequence length="169" mass="17805">MQAFSREVEASQPGQLVEVRIPALRPELTAHDPPPAPIVERRASTPYGERPDPIHRNLMWVTGGLALAGIALGSTFGGLAISTWDKVEDAAPTACRDPARYRDCARPVPALSRRAMSYATVSDFSFIAAGAALAGTAVLWWTLPPDGPRASARVHVAPGVLGGAVVGVF</sequence>
<feature type="region of interest" description="Disordered" evidence="1">
    <location>
        <begin position="27"/>
        <end position="48"/>
    </location>
</feature>
<feature type="transmembrane region" description="Helical" evidence="2">
    <location>
        <begin position="124"/>
        <end position="143"/>
    </location>
</feature>
<protein>
    <submittedName>
        <fullName evidence="3">Uncharacterized protein</fullName>
    </submittedName>
</protein>
<keyword evidence="2" id="KW-1133">Transmembrane helix</keyword>
<organism evidence="3 4">
    <name type="scientific">Sorangium cellulosum</name>
    <name type="common">Polyangium cellulosum</name>
    <dbReference type="NCBI Taxonomy" id="56"/>
    <lineage>
        <taxon>Bacteria</taxon>
        <taxon>Pseudomonadati</taxon>
        <taxon>Myxococcota</taxon>
        <taxon>Polyangia</taxon>
        <taxon>Polyangiales</taxon>
        <taxon>Polyangiaceae</taxon>
        <taxon>Sorangium</taxon>
    </lineage>
</organism>
<keyword evidence="2" id="KW-0472">Membrane</keyword>
<dbReference type="EMBL" id="JELY01001850">
    <property type="protein sequence ID" value="KYF54409.1"/>
    <property type="molecule type" value="Genomic_DNA"/>
</dbReference>
<feature type="transmembrane region" description="Helical" evidence="2">
    <location>
        <begin position="58"/>
        <end position="81"/>
    </location>
</feature>
<dbReference type="AlphaFoldDB" id="A0A150PFK2"/>
<accession>A0A150PFK2</accession>
<evidence type="ECO:0000313" key="3">
    <source>
        <dbReference type="EMBL" id="KYF54409.1"/>
    </source>
</evidence>